<evidence type="ECO:0000256" key="4">
    <source>
        <dbReference type="ARBA" id="ARBA00022722"/>
    </source>
</evidence>
<feature type="chain" id="PRO_5027164963" evidence="10">
    <location>
        <begin position="28"/>
        <end position="152"/>
    </location>
</feature>
<evidence type="ECO:0000256" key="6">
    <source>
        <dbReference type="ARBA" id="ARBA00022759"/>
    </source>
</evidence>
<dbReference type="InParanoid" id="A0A6J2KZG3"/>
<dbReference type="FunCoup" id="A0A6J2KZG3">
    <property type="interactions" value="27"/>
</dbReference>
<keyword evidence="6 10" id="KW-0255">Endonuclease</keyword>
<evidence type="ECO:0000256" key="9">
    <source>
        <dbReference type="ARBA" id="ARBA00023180"/>
    </source>
</evidence>
<keyword evidence="8" id="KW-1015">Disulfide bond</keyword>
<dbReference type="CDD" id="cd06265">
    <property type="entry name" value="RNase_A_canonical"/>
    <property type="match status" value="1"/>
</dbReference>
<dbReference type="Proteomes" id="UP000504628">
    <property type="component" value="Chromosome 1"/>
</dbReference>
<protein>
    <submittedName>
        <fullName evidence="13">Non-secretory ribonuclease-like</fullName>
    </submittedName>
</protein>
<keyword evidence="7 10" id="KW-0378">Hydrolase</keyword>
<dbReference type="InterPro" id="IPR023412">
    <property type="entry name" value="RNaseA_domain"/>
</dbReference>
<dbReference type="RefSeq" id="XP_028360024.1">
    <property type="nucleotide sequence ID" value="XM_028504223.2"/>
</dbReference>
<dbReference type="OrthoDB" id="9534292at2759"/>
<keyword evidence="4 10" id="KW-0540">Nuclease</keyword>
<dbReference type="GO" id="GO:0006935">
    <property type="term" value="P:chemotaxis"/>
    <property type="evidence" value="ECO:0007669"/>
    <property type="project" value="TreeGrafter"/>
</dbReference>
<comment type="similarity">
    <text evidence="2 10">Belongs to the pancreatic ribonuclease family.</text>
</comment>
<evidence type="ECO:0000256" key="8">
    <source>
        <dbReference type="ARBA" id="ARBA00023157"/>
    </source>
</evidence>
<feature type="domain" description="Ribonuclease A-domain" evidence="11">
    <location>
        <begin position="31"/>
        <end position="152"/>
    </location>
</feature>
<dbReference type="GO" id="GO:0004519">
    <property type="term" value="F:endonuclease activity"/>
    <property type="evidence" value="ECO:0007669"/>
    <property type="project" value="UniProtKB-KW"/>
</dbReference>
<keyword evidence="5 10" id="KW-0732">Signal</keyword>
<dbReference type="GO" id="GO:0003676">
    <property type="term" value="F:nucleic acid binding"/>
    <property type="evidence" value="ECO:0007669"/>
    <property type="project" value="InterPro"/>
</dbReference>
<dbReference type="GO" id="GO:0050830">
    <property type="term" value="P:defense response to Gram-positive bacterium"/>
    <property type="evidence" value="ECO:0007669"/>
    <property type="project" value="TreeGrafter"/>
</dbReference>
<evidence type="ECO:0000256" key="2">
    <source>
        <dbReference type="ARBA" id="ARBA00005600"/>
    </source>
</evidence>
<reference evidence="13" key="1">
    <citation type="submission" date="2025-08" db="UniProtKB">
        <authorList>
            <consortium name="RefSeq"/>
        </authorList>
    </citation>
    <scope>IDENTIFICATION</scope>
    <source>
        <tissue evidence="13">Muscle</tissue>
    </source>
</reference>
<keyword evidence="12" id="KW-1185">Reference proteome</keyword>
<evidence type="ECO:0000256" key="5">
    <source>
        <dbReference type="ARBA" id="ARBA00022729"/>
    </source>
</evidence>
<evidence type="ECO:0000256" key="1">
    <source>
        <dbReference type="ARBA" id="ARBA00004613"/>
    </source>
</evidence>
<dbReference type="GO" id="GO:0016787">
    <property type="term" value="F:hydrolase activity"/>
    <property type="evidence" value="ECO:0007669"/>
    <property type="project" value="UniProtKB-KW"/>
</dbReference>
<dbReference type="GO" id="GO:0005615">
    <property type="term" value="C:extracellular space"/>
    <property type="evidence" value="ECO:0007669"/>
    <property type="project" value="TreeGrafter"/>
</dbReference>
<dbReference type="PRINTS" id="PR00794">
    <property type="entry name" value="RIBONUCLEASE"/>
</dbReference>
<evidence type="ECO:0000313" key="13">
    <source>
        <dbReference type="RefSeq" id="XP_028360024.1"/>
    </source>
</evidence>
<dbReference type="Gene3D" id="3.10.130.10">
    <property type="entry name" value="Ribonuclease A-like domain"/>
    <property type="match status" value="1"/>
</dbReference>
<gene>
    <name evidence="13" type="primary">LOC114490272</name>
</gene>
<evidence type="ECO:0000256" key="3">
    <source>
        <dbReference type="ARBA" id="ARBA00022525"/>
    </source>
</evidence>
<dbReference type="Pfam" id="PF00074">
    <property type="entry name" value="RnaseA"/>
    <property type="match status" value="1"/>
</dbReference>
<organism evidence="12 13">
    <name type="scientific">Phyllostomus discolor</name>
    <name type="common">pale spear-nosed bat</name>
    <dbReference type="NCBI Taxonomy" id="89673"/>
    <lineage>
        <taxon>Eukaryota</taxon>
        <taxon>Metazoa</taxon>
        <taxon>Chordata</taxon>
        <taxon>Craniata</taxon>
        <taxon>Vertebrata</taxon>
        <taxon>Euteleostomi</taxon>
        <taxon>Mammalia</taxon>
        <taxon>Eutheria</taxon>
        <taxon>Laurasiatheria</taxon>
        <taxon>Chiroptera</taxon>
        <taxon>Yangochiroptera</taxon>
        <taxon>Phyllostomidae</taxon>
        <taxon>Phyllostominae</taxon>
        <taxon>Phyllostomus</taxon>
    </lineage>
</organism>
<dbReference type="SMART" id="SM00092">
    <property type="entry name" value="RNAse_Pc"/>
    <property type="match status" value="1"/>
</dbReference>
<dbReference type="GeneID" id="114490272"/>
<dbReference type="InterPro" id="IPR036816">
    <property type="entry name" value="RNaseA-like_dom_sf"/>
</dbReference>
<dbReference type="SUPFAM" id="SSF54076">
    <property type="entry name" value="RNase A-like"/>
    <property type="match status" value="1"/>
</dbReference>
<dbReference type="PANTHER" id="PTHR11437:SF3">
    <property type="entry name" value="EOSINOPHIL CATIONIC PROTEIN"/>
    <property type="match status" value="1"/>
</dbReference>
<dbReference type="GO" id="GO:0002227">
    <property type="term" value="P:innate immune response in mucosa"/>
    <property type="evidence" value="ECO:0007669"/>
    <property type="project" value="TreeGrafter"/>
</dbReference>
<dbReference type="KEGG" id="pdic:114490272"/>
<dbReference type="GO" id="GO:0004540">
    <property type="term" value="F:RNA nuclease activity"/>
    <property type="evidence" value="ECO:0007669"/>
    <property type="project" value="TreeGrafter"/>
</dbReference>
<name>A0A6J2KZG3_9CHIR</name>
<sequence length="152" mass="17635">MGPTQWNSRLSLFLLLGLLGMAILVHAPPPGISRAQWFVIQHINMTNKLCNIAMQAINRYNFFPGICKGQNTFLRTSLSSVTPVCRNKNVTCSDRLHTNCHRSRSRVNIIHCNLTRRAQNYRLCQYQQTRGRKNYNVACNNYYHPVHLDRVY</sequence>
<evidence type="ECO:0000256" key="10">
    <source>
        <dbReference type="RuleBase" id="RU000651"/>
    </source>
</evidence>
<dbReference type="InterPro" id="IPR023411">
    <property type="entry name" value="RNaseA_AS"/>
</dbReference>
<dbReference type="AlphaFoldDB" id="A0A6J2KZG3"/>
<keyword evidence="9" id="KW-0325">Glycoprotein</keyword>
<evidence type="ECO:0000256" key="7">
    <source>
        <dbReference type="ARBA" id="ARBA00022801"/>
    </source>
</evidence>
<evidence type="ECO:0000313" key="12">
    <source>
        <dbReference type="Proteomes" id="UP000504628"/>
    </source>
</evidence>
<evidence type="ECO:0000259" key="11">
    <source>
        <dbReference type="SMART" id="SM00092"/>
    </source>
</evidence>
<comment type="subcellular location">
    <subcellularLocation>
        <location evidence="1">Secreted</location>
    </subcellularLocation>
</comment>
<proteinExistence type="inferred from homology"/>
<dbReference type="PANTHER" id="PTHR11437">
    <property type="entry name" value="RIBONUCLEASE"/>
    <property type="match status" value="1"/>
</dbReference>
<accession>A0A6J2KZG3</accession>
<dbReference type="PROSITE" id="PS00127">
    <property type="entry name" value="RNASE_PANCREATIC"/>
    <property type="match status" value="1"/>
</dbReference>
<keyword evidence="3" id="KW-0964">Secreted</keyword>
<feature type="signal peptide" evidence="10">
    <location>
        <begin position="1"/>
        <end position="27"/>
    </location>
</feature>
<dbReference type="InterPro" id="IPR001427">
    <property type="entry name" value="RNaseA"/>
</dbReference>